<dbReference type="InterPro" id="IPR006379">
    <property type="entry name" value="HAD-SF_hydro_IIB"/>
</dbReference>
<dbReference type="AlphaFoldDB" id="W1Q2H1"/>
<dbReference type="Pfam" id="PF08282">
    <property type="entry name" value="Hydrolase_3"/>
    <property type="match status" value="1"/>
</dbReference>
<dbReference type="STRING" id="592010.GCWU000182_001412"/>
<dbReference type="NCBIfam" id="TIGR01484">
    <property type="entry name" value="HAD-SF-IIB"/>
    <property type="match status" value="1"/>
</dbReference>
<protein>
    <submittedName>
        <fullName evidence="1">Cof-like hydrolase</fullName>
    </submittedName>
</protein>
<dbReference type="EMBL" id="ACIN03000013">
    <property type="protein sequence ID" value="ESK65251.1"/>
    <property type="molecule type" value="Genomic_DNA"/>
</dbReference>
<dbReference type="GO" id="GO:0000287">
    <property type="term" value="F:magnesium ion binding"/>
    <property type="evidence" value="ECO:0007669"/>
    <property type="project" value="TreeGrafter"/>
</dbReference>
<dbReference type="HOGENOM" id="CLU_044146_1_1_9"/>
<reference evidence="1" key="1">
    <citation type="submission" date="2013-06" db="EMBL/GenBank/DDBJ databases">
        <authorList>
            <person name="Weinstock G."/>
            <person name="Sodergren E."/>
            <person name="Clifton S."/>
            <person name="Fulton L."/>
            <person name="Fulton B."/>
            <person name="Courtney L."/>
            <person name="Fronick C."/>
            <person name="Harrison M."/>
            <person name="Strong C."/>
            <person name="Farmer C."/>
            <person name="Delahaunty K."/>
            <person name="Markovic C."/>
            <person name="Hall O."/>
            <person name="Minx P."/>
            <person name="Tomlinson C."/>
            <person name="Mitreva M."/>
            <person name="Nelson J."/>
            <person name="Hou S."/>
            <person name="Wollam A."/>
            <person name="Pepin K.H."/>
            <person name="Johnson M."/>
            <person name="Bhonagiri V."/>
            <person name="Nash W.E."/>
            <person name="Warren W."/>
            <person name="Chinwalla A."/>
            <person name="Mardis E.R."/>
            <person name="Wilson R.K."/>
        </authorList>
    </citation>
    <scope>NUCLEOTIDE SEQUENCE [LARGE SCALE GENOMIC DNA]</scope>
    <source>
        <strain evidence="1">ATCC 49176</strain>
    </source>
</reference>
<evidence type="ECO:0000313" key="2">
    <source>
        <dbReference type="Proteomes" id="UP000019050"/>
    </source>
</evidence>
<gene>
    <name evidence="1" type="ORF">GCWU000182_001412</name>
</gene>
<name>W1Q2H1_ABIDE</name>
<accession>W1Q2H1</accession>
<dbReference type="Gene3D" id="3.40.50.1000">
    <property type="entry name" value="HAD superfamily/HAD-like"/>
    <property type="match status" value="1"/>
</dbReference>
<dbReference type="PANTHER" id="PTHR10000">
    <property type="entry name" value="PHOSPHOSERINE PHOSPHATASE"/>
    <property type="match status" value="1"/>
</dbReference>
<dbReference type="PROSITE" id="PS01229">
    <property type="entry name" value="COF_2"/>
    <property type="match status" value="1"/>
</dbReference>
<proteinExistence type="predicted"/>
<comment type="caution">
    <text evidence="1">The sequence shown here is derived from an EMBL/GenBank/DDBJ whole genome shotgun (WGS) entry which is preliminary data.</text>
</comment>
<dbReference type="CDD" id="cd07516">
    <property type="entry name" value="HAD_Pase"/>
    <property type="match status" value="1"/>
</dbReference>
<keyword evidence="2" id="KW-1185">Reference proteome</keyword>
<evidence type="ECO:0000313" key="1">
    <source>
        <dbReference type="EMBL" id="ESK65251.1"/>
    </source>
</evidence>
<dbReference type="NCBIfam" id="TIGR00099">
    <property type="entry name" value="Cof-subfamily"/>
    <property type="match status" value="1"/>
</dbReference>
<dbReference type="SFLD" id="SFLDS00003">
    <property type="entry name" value="Haloacid_Dehalogenase"/>
    <property type="match status" value="1"/>
</dbReference>
<dbReference type="GO" id="GO:0016791">
    <property type="term" value="F:phosphatase activity"/>
    <property type="evidence" value="ECO:0007669"/>
    <property type="project" value="TreeGrafter"/>
</dbReference>
<dbReference type="InterPro" id="IPR023214">
    <property type="entry name" value="HAD_sf"/>
</dbReference>
<sequence length="275" mass="30734">MIRRISMQAYLIAIDLDGTTLNNQSQLSPYTIQVLQQVRDMGHLVVIATGRPYRNSQQFYKAIDPQAPILNLNGAYGHYPGRPNWQARYEAEVPRELALKIMDQSRDLGVSLVCAEGPGYVFVSSYDIPDSPFFQVDPNDLTLMTPESLTFGPTSLSVFSTAETQESIKKLLLKEYGQQVDIDTWGGNLPFLEVVQKGVNKAYGIDRLAQFYHIPNSHIMAFGDQHNDLSMIAYAGRGVAMANAIEPLKAIANDITSYTNDQDGLARYLVEFFKL</sequence>
<dbReference type="InterPro" id="IPR036412">
    <property type="entry name" value="HAD-like_sf"/>
</dbReference>
<dbReference type="GO" id="GO:0005829">
    <property type="term" value="C:cytosol"/>
    <property type="evidence" value="ECO:0007669"/>
    <property type="project" value="TreeGrafter"/>
</dbReference>
<dbReference type="eggNOG" id="COG0561">
    <property type="taxonomic scope" value="Bacteria"/>
</dbReference>
<dbReference type="Proteomes" id="UP000019050">
    <property type="component" value="Unassembled WGS sequence"/>
</dbReference>
<dbReference type="InterPro" id="IPR000150">
    <property type="entry name" value="Cof"/>
</dbReference>
<dbReference type="PANTHER" id="PTHR10000:SF23">
    <property type="entry name" value="5-AMINO-6-(5-PHOSPHO-D-RIBITYLAMINO)URACIL PHOSPHATASE YITU"/>
    <property type="match status" value="1"/>
</dbReference>
<dbReference type="SUPFAM" id="SSF56784">
    <property type="entry name" value="HAD-like"/>
    <property type="match status" value="1"/>
</dbReference>
<dbReference type="SFLD" id="SFLDG01140">
    <property type="entry name" value="C2.B:_Phosphomannomutase_and_P"/>
    <property type="match status" value="1"/>
</dbReference>
<organism evidence="1 2">
    <name type="scientific">Abiotrophia defectiva ATCC 49176</name>
    <dbReference type="NCBI Taxonomy" id="592010"/>
    <lineage>
        <taxon>Bacteria</taxon>
        <taxon>Bacillati</taxon>
        <taxon>Bacillota</taxon>
        <taxon>Bacilli</taxon>
        <taxon>Lactobacillales</taxon>
        <taxon>Aerococcaceae</taxon>
        <taxon>Abiotrophia</taxon>
    </lineage>
</organism>
<dbReference type="Gene3D" id="3.30.1240.10">
    <property type="match status" value="1"/>
</dbReference>